<comment type="caution">
    <text evidence="2">The sequence shown here is derived from an EMBL/GenBank/DDBJ whole genome shotgun (WGS) entry which is preliminary data.</text>
</comment>
<keyword evidence="1" id="KW-0812">Transmembrane</keyword>
<evidence type="ECO:0000313" key="2">
    <source>
        <dbReference type="EMBL" id="GGE38793.1"/>
    </source>
</evidence>
<feature type="transmembrane region" description="Helical" evidence="1">
    <location>
        <begin position="160"/>
        <end position="180"/>
    </location>
</feature>
<accession>A0A8J2YEU1</accession>
<proteinExistence type="predicted"/>
<dbReference type="AlphaFoldDB" id="A0A8J2YEU1"/>
<feature type="transmembrane region" description="Helical" evidence="1">
    <location>
        <begin position="92"/>
        <end position="110"/>
    </location>
</feature>
<reference evidence="2" key="2">
    <citation type="submission" date="2020-09" db="EMBL/GenBank/DDBJ databases">
        <authorList>
            <person name="Sun Q."/>
            <person name="Sedlacek I."/>
        </authorList>
    </citation>
    <scope>NUCLEOTIDE SEQUENCE</scope>
    <source>
        <strain evidence="2">CCM 7684</strain>
    </source>
</reference>
<gene>
    <name evidence="2" type="ORF">GCM10007276_15120</name>
</gene>
<keyword evidence="1" id="KW-1133">Transmembrane helix</keyword>
<reference evidence="2" key="1">
    <citation type="journal article" date="2014" name="Int. J. Syst. Evol. Microbiol.">
        <title>Complete genome sequence of Corynebacterium casei LMG S-19264T (=DSM 44701T), isolated from a smear-ripened cheese.</title>
        <authorList>
            <consortium name="US DOE Joint Genome Institute (JGI-PGF)"/>
            <person name="Walter F."/>
            <person name="Albersmeier A."/>
            <person name="Kalinowski J."/>
            <person name="Ruckert C."/>
        </authorList>
    </citation>
    <scope>NUCLEOTIDE SEQUENCE</scope>
    <source>
        <strain evidence="2">CCM 7684</strain>
    </source>
</reference>
<keyword evidence="3" id="KW-1185">Reference proteome</keyword>
<keyword evidence="1" id="KW-0472">Membrane</keyword>
<feature type="transmembrane region" description="Helical" evidence="1">
    <location>
        <begin position="189"/>
        <end position="211"/>
    </location>
</feature>
<evidence type="ECO:0008006" key="4">
    <source>
        <dbReference type="Google" id="ProtNLM"/>
    </source>
</evidence>
<evidence type="ECO:0000313" key="3">
    <source>
        <dbReference type="Proteomes" id="UP000602745"/>
    </source>
</evidence>
<feature type="transmembrane region" description="Helical" evidence="1">
    <location>
        <begin position="41"/>
        <end position="63"/>
    </location>
</feature>
<protein>
    <recommendedName>
        <fullName evidence="4">Acyltransferase 3 domain-containing protein</fullName>
    </recommendedName>
</protein>
<dbReference type="EMBL" id="BMCP01000002">
    <property type="protein sequence ID" value="GGE38793.1"/>
    <property type="molecule type" value="Genomic_DNA"/>
</dbReference>
<sequence>MTAATIAGQAPTLTYIALYTMVGHVLLQSTDRVKPHDFQNLATIFLSTSMPVLFFAIVVARFLHVGFHQRAKHPIIALPVDIFRFLTSPPRLILGMPLVISLCLFVRVFTDIKYNIPTLAPYSWDETFMNLDQWLHFGYHPHELLQPVLGHPLITLALDIVYQLWFMIMWMFWVVLAFALRPSVIRTQFFAVFVLIWSLGGSLAAIGFSSVGPCFYGPLGLAPNPYAPLMDYLHQVNGNYHLFSVQAQHLLWQA</sequence>
<dbReference type="GO" id="GO:0016020">
    <property type="term" value="C:membrane"/>
    <property type="evidence" value="ECO:0007669"/>
    <property type="project" value="UniProtKB-SubCell"/>
</dbReference>
<feature type="transmembrane region" description="Helical" evidence="1">
    <location>
        <begin position="12"/>
        <end position="29"/>
    </location>
</feature>
<name>A0A8J2YEU1_9RHOB</name>
<evidence type="ECO:0000256" key="1">
    <source>
        <dbReference type="SAM" id="Phobius"/>
    </source>
</evidence>
<organism evidence="2 3">
    <name type="scientific">Agaricicola taiwanensis</name>
    <dbReference type="NCBI Taxonomy" id="591372"/>
    <lineage>
        <taxon>Bacteria</taxon>
        <taxon>Pseudomonadati</taxon>
        <taxon>Pseudomonadota</taxon>
        <taxon>Alphaproteobacteria</taxon>
        <taxon>Rhodobacterales</taxon>
        <taxon>Paracoccaceae</taxon>
        <taxon>Agaricicola</taxon>
    </lineage>
</organism>
<dbReference type="Proteomes" id="UP000602745">
    <property type="component" value="Unassembled WGS sequence"/>
</dbReference>